<dbReference type="Gene3D" id="3.40.50.2300">
    <property type="match status" value="2"/>
</dbReference>
<comment type="similarity">
    <text evidence="1">Belongs to the leucine-binding protein family.</text>
</comment>
<dbReference type="PROSITE" id="PS51257">
    <property type="entry name" value="PROKAR_LIPOPROTEIN"/>
    <property type="match status" value="1"/>
</dbReference>
<evidence type="ECO:0000256" key="2">
    <source>
        <dbReference type="ARBA" id="ARBA00022729"/>
    </source>
</evidence>
<proteinExistence type="inferred from homology"/>
<organism evidence="5 6">
    <name type="scientific">Neolewinella litorea</name>
    <dbReference type="NCBI Taxonomy" id="2562452"/>
    <lineage>
        <taxon>Bacteria</taxon>
        <taxon>Pseudomonadati</taxon>
        <taxon>Bacteroidota</taxon>
        <taxon>Saprospiria</taxon>
        <taxon>Saprospirales</taxon>
        <taxon>Lewinellaceae</taxon>
        <taxon>Neolewinella</taxon>
    </lineage>
</organism>
<protein>
    <submittedName>
        <fullName evidence="5">Amino acid ABC transporter substrate-binding protein</fullName>
    </submittedName>
</protein>
<dbReference type="SUPFAM" id="SSF53822">
    <property type="entry name" value="Periplasmic binding protein-like I"/>
    <property type="match status" value="1"/>
</dbReference>
<evidence type="ECO:0000256" key="1">
    <source>
        <dbReference type="ARBA" id="ARBA00010062"/>
    </source>
</evidence>
<feature type="region of interest" description="Disordered" evidence="3">
    <location>
        <begin position="38"/>
        <end position="61"/>
    </location>
</feature>
<dbReference type="InterPro" id="IPR028081">
    <property type="entry name" value="Leu-bd"/>
</dbReference>
<dbReference type="RefSeq" id="WP_136456858.1">
    <property type="nucleotide sequence ID" value="NZ_SRSF01000001.1"/>
</dbReference>
<reference evidence="5 6" key="1">
    <citation type="submission" date="2019-04" db="EMBL/GenBank/DDBJ databases">
        <title>Lewinella litorea sp. nov., isolated from a marine sand.</title>
        <authorList>
            <person name="Yoon J.-H."/>
        </authorList>
    </citation>
    <scope>NUCLEOTIDE SEQUENCE [LARGE SCALE GENOMIC DNA]</scope>
    <source>
        <strain evidence="5 6">HSMS-39</strain>
    </source>
</reference>
<evidence type="ECO:0000256" key="3">
    <source>
        <dbReference type="SAM" id="MobiDB-lite"/>
    </source>
</evidence>
<dbReference type="AlphaFoldDB" id="A0A4S4NPE5"/>
<evidence type="ECO:0000259" key="4">
    <source>
        <dbReference type="Pfam" id="PF13458"/>
    </source>
</evidence>
<dbReference type="InterPro" id="IPR028082">
    <property type="entry name" value="Peripla_BP_I"/>
</dbReference>
<sequence length="502" mass="56549">MTSVPSRRLPSSGSSPLYYCLLALLLTTVTSSCELFRPVDSTRPTTDTRPPRDGEVLDPVQSRRVFDEETGTYIEVNAPTQPMDTIQWADRQTTPPIAEDGSHAYVPPAAAAPAAPGLPPVTQTGTGRNGSRLLTGYGVDFVLPFLSDRYGEEANKIDPNSLWALHFYSGAELALEEIQKGKIAFDARVQDSRANPRKVQSILQSPEYQRSQLIIGPYLKENVTLVAEAVRGQEKVLISPYSAATGVSEKNTNYIQVNPTLETHLRQLLGHAFRTQGADRIVLVAKEGDQGRLAYFQDEYRLLTGDNEVEPLEELIIGSTFPDLTPYLRGRRTVFMVPVYQDESFVSNFLRQTYQATVAERGDNVAVYGLPQWADFERLNPAYVQGTNVHISSSIFIDPLDPRVREFRHKFYDRFSTLPRDEAYIGYDVARYFLRMAAKYGTRFQFSLEDNPETMLHTSFRFTPVAVIPADAASMEEAVIDRFENTFVNILRYTDYSYKRVN</sequence>
<dbReference type="EMBL" id="SRSF01000001">
    <property type="protein sequence ID" value="THH41906.1"/>
    <property type="molecule type" value="Genomic_DNA"/>
</dbReference>
<dbReference type="Proteomes" id="UP000308528">
    <property type="component" value="Unassembled WGS sequence"/>
</dbReference>
<evidence type="ECO:0000313" key="6">
    <source>
        <dbReference type="Proteomes" id="UP000308528"/>
    </source>
</evidence>
<comment type="caution">
    <text evidence="5">The sequence shown here is derived from an EMBL/GenBank/DDBJ whole genome shotgun (WGS) entry which is preliminary data.</text>
</comment>
<dbReference type="CDD" id="cd06268">
    <property type="entry name" value="PBP1_ABC_transporter_LIVBP-like"/>
    <property type="match status" value="1"/>
</dbReference>
<name>A0A4S4NPE5_9BACT</name>
<dbReference type="Pfam" id="PF13458">
    <property type="entry name" value="Peripla_BP_6"/>
    <property type="match status" value="1"/>
</dbReference>
<gene>
    <name evidence="5" type="ORF">E4021_04770</name>
</gene>
<keyword evidence="6" id="KW-1185">Reference proteome</keyword>
<accession>A0A4S4NPE5</accession>
<feature type="compositionally biased region" description="Low complexity" evidence="3">
    <location>
        <begin position="38"/>
        <end position="48"/>
    </location>
</feature>
<dbReference type="OrthoDB" id="1490998at2"/>
<feature type="domain" description="Leucine-binding protein" evidence="4">
    <location>
        <begin position="167"/>
        <end position="442"/>
    </location>
</feature>
<evidence type="ECO:0000313" key="5">
    <source>
        <dbReference type="EMBL" id="THH41906.1"/>
    </source>
</evidence>
<keyword evidence="2" id="KW-0732">Signal</keyword>